<accession>A0ABP8U4F1</accession>
<comment type="caution">
    <text evidence="1">The sequence shown here is derived from an EMBL/GenBank/DDBJ whole genome shotgun (WGS) entry which is preliminary data.</text>
</comment>
<dbReference type="EMBL" id="BAABHK010000002">
    <property type="protein sequence ID" value="GAA4623322.1"/>
    <property type="molecule type" value="Genomic_DNA"/>
</dbReference>
<reference evidence="2" key="1">
    <citation type="journal article" date="2019" name="Int. J. Syst. Evol. Microbiol.">
        <title>The Global Catalogue of Microorganisms (GCM) 10K type strain sequencing project: providing services to taxonomists for standard genome sequencing and annotation.</title>
        <authorList>
            <consortium name="The Broad Institute Genomics Platform"/>
            <consortium name="The Broad Institute Genome Sequencing Center for Infectious Disease"/>
            <person name="Wu L."/>
            <person name="Ma J."/>
        </authorList>
    </citation>
    <scope>NUCLEOTIDE SEQUENCE [LARGE SCALE GENOMIC DNA]</scope>
    <source>
        <strain evidence="2">JCM 17939</strain>
    </source>
</reference>
<gene>
    <name evidence="1" type="ORF">GCM10023196_019060</name>
</gene>
<evidence type="ECO:0008006" key="3">
    <source>
        <dbReference type="Google" id="ProtNLM"/>
    </source>
</evidence>
<organism evidence="1 2">
    <name type="scientific">Actinoallomurus vinaceus</name>
    <dbReference type="NCBI Taxonomy" id="1080074"/>
    <lineage>
        <taxon>Bacteria</taxon>
        <taxon>Bacillati</taxon>
        <taxon>Actinomycetota</taxon>
        <taxon>Actinomycetes</taxon>
        <taxon>Streptosporangiales</taxon>
        <taxon>Thermomonosporaceae</taxon>
        <taxon>Actinoallomurus</taxon>
    </lineage>
</organism>
<protein>
    <recommendedName>
        <fullName evidence="3">ATP-dependent DNA helicase II</fullName>
    </recommendedName>
</protein>
<name>A0ABP8U4F1_9ACTN</name>
<evidence type="ECO:0000313" key="2">
    <source>
        <dbReference type="Proteomes" id="UP001501442"/>
    </source>
</evidence>
<evidence type="ECO:0000313" key="1">
    <source>
        <dbReference type="EMBL" id="GAA4623322.1"/>
    </source>
</evidence>
<sequence>MGGKGSRGGEHGAYWQVMKSSRAVARRHLPTSPFKAPVIPPVEEFALQDKVSHDRYGLGVVTDVEEGIAVTVDFGSQTERIPAPYAKLVKL</sequence>
<keyword evidence="2" id="KW-1185">Reference proteome</keyword>
<dbReference type="Proteomes" id="UP001501442">
    <property type="component" value="Unassembled WGS sequence"/>
</dbReference>
<proteinExistence type="predicted"/>